<sequence length="116" mass="13594">MKTLDLLHHEPQIPKDQPPWSWSSFNALARHFTLFYPIDQAAYEHNFILAFGESVLSFDGVFAFDFNVDFIRFLDRFANVCQFENVALFDFVVVRNVCERERQNPEVFASECGRIP</sequence>
<comment type="caution">
    <text evidence="1">The sequence shown here is derived from an EMBL/GenBank/DDBJ whole genome shotgun (WGS) entry which is preliminary data.</text>
</comment>
<protein>
    <submittedName>
        <fullName evidence="1">Uncharacterized protein</fullName>
    </submittedName>
</protein>
<dbReference type="RefSeq" id="WP_343069456.1">
    <property type="nucleotide sequence ID" value="NZ_JACHHJ010000002.1"/>
</dbReference>
<accession>A0A841PZR0</accession>
<evidence type="ECO:0000313" key="1">
    <source>
        <dbReference type="EMBL" id="MBB6450055.1"/>
    </source>
</evidence>
<dbReference type="AlphaFoldDB" id="A0A841PZR0"/>
<name>A0A841PZR0_9BACL</name>
<gene>
    <name evidence="1" type="ORF">HNR44_002033</name>
</gene>
<keyword evidence="2" id="KW-1185">Reference proteome</keyword>
<organism evidence="1 2">
    <name type="scientific">Geomicrobium halophilum</name>
    <dbReference type="NCBI Taxonomy" id="549000"/>
    <lineage>
        <taxon>Bacteria</taxon>
        <taxon>Bacillati</taxon>
        <taxon>Bacillota</taxon>
        <taxon>Bacilli</taxon>
        <taxon>Bacillales</taxon>
        <taxon>Geomicrobium</taxon>
    </lineage>
</organism>
<reference evidence="1 2" key="1">
    <citation type="submission" date="2020-08" db="EMBL/GenBank/DDBJ databases">
        <title>Genomic Encyclopedia of Type Strains, Phase IV (KMG-IV): sequencing the most valuable type-strain genomes for metagenomic binning, comparative biology and taxonomic classification.</title>
        <authorList>
            <person name="Goeker M."/>
        </authorList>
    </citation>
    <scope>NUCLEOTIDE SEQUENCE [LARGE SCALE GENOMIC DNA]</scope>
    <source>
        <strain evidence="1 2">DSM 21769</strain>
    </source>
</reference>
<proteinExistence type="predicted"/>
<dbReference type="Proteomes" id="UP000568839">
    <property type="component" value="Unassembled WGS sequence"/>
</dbReference>
<dbReference type="EMBL" id="JACHHJ010000002">
    <property type="protein sequence ID" value="MBB6450055.1"/>
    <property type="molecule type" value="Genomic_DNA"/>
</dbReference>
<evidence type="ECO:0000313" key="2">
    <source>
        <dbReference type="Proteomes" id="UP000568839"/>
    </source>
</evidence>